<sequence length="69" mass="7733">MEHDIDNLCNALNILVKPADKDNDAGDLHDILELNINNALKSLNINEQDTYGLLQIFNCTYAPNSGVRY</sequence>
<keyword evidence="2" id="KW-1185">Reference proteome</keyword>
<dbReference type="AlphaFoldDB" id="A0AAD7ZFN0"/>
<dbReference type="EMBL" id="JASPKZ010008402">
    <property type="protein sequence ID" value="KAJ9579465.1"/>
    <property type="molecule type" value="Genomic_DNA"/>
</dbReference>
<feature type="non-terminal residue" evidence="1">
    <location>
        <position position="1"/>
    </location>
</feature>
<comment type="caution">
    <text evidence="1">The sequence shown here is derived from an EMBL/GenBank/DDBJ whole genome shotgun (WGS) entry which is preliminary data.</text>
</comment>
<gene>
    <name evidence="1" type="ORF">L9F63_024428</name>
</gene>
<dbReference type="Proteomes" id="UP001233999">
    <property type="component" value="Unassembled WGS sequence"/>
</dbReference>
<organism evidence="1 2">
    <name type="scientific">Diploptera punctata</name>
    <name type="common">Pacific beetle cockroach</name>
    <dbReference type="NCBI Taxonomy" id="6984"/>
    <lineage>
        <taxon>Eukaryota</taxon>
        <taxon>Metazoa</taxon>
        <taxon>Ecdysozoa</taxon>
        <taxon>Arthropoda</taxon>
        <taxon>Hexapoda</taxon>
        <taxon>Insecta</taxon>
        <taxon>Pterygota</taxon>
        <taxon>Neoptera</taxon>
        <taxon>Polyneoptera</taxon>
        <taxon>Dictyoptera</taxon>
        <taxon>Blattodea</taxon>
        <taxon>Blaberoidea</taxon>
        <taxon>Blaberidae</taxon>
        <taxon>Diplopterinae</taxon>
        <taxon>Diploptera</taxon>
    </lineage>
</organism>
<reference evidence="1" key="1">
    <citation type="journal article" date="2023" name="IScience">
        <title>Live-bearing cockroach genome reveals convergent evolutionary mechanisms linked to viviparity in insects and beyond.</title>
        <authorList>
            <person name="Fouks B."/>
            <person name="Harrison M.C."/>
            <person name="Mikhailova A.A."/>
            <person name="Marchal E."/>
            <person name="English S."/>
            <person name="Carruthers M."/>
            <person name="Jennings E.C."/>
            <person name="Chiamaka E.L."/>
            <person name="Frigard R.A."/>
            <person name="Pippel M."/>
            <person name="Attardo G.M."/>
            <person name="Benoit J.B."/>
            <person name="Bornberg-Bauer E."/>
            <person name="Tobe S.S."/>
        </authorList>
    </citation>
    <scope>NUCLEOTIDE SEQUENCE</scope>
    <source>
        <strain evidence="1">Stay&amp;Tobe</strain>
    </source>
</reference>
<accession>A0AAD7ZFN0</accession>
<protein>
    <submittedName>
        <fullName evidence="1">Uncharacterized protein</fullName>
    </submittedName>
</protein>
<reference evidence="1" key="2">
    <citation type="submission" date="2023-05" db="EMBL/GenBank/DDBJ databases">
        <authorList>
            <person name="Fouks B."/>
        </authorList>
    </citation>
    <scope>NUCLEOTIDE SEQUENCE</scope>
    <source>
        <strain evidence="1">Stay&amp;Tobe</strain>
        <tissue evidence="1">Testes</tissue>
    </source>
</reference>
<evidence type="ECO:0000313" key="2">
    <source>
        <dbReference type="Proteomes" id="UP001233999"/>
    </source>
</evidence>
<name>A0AAD7ZFN0_DIPPU</name>
<evidence type="ECO:0000313" key="1">
    <source>
        <dbReference type="EMBL" id="KAJ9579465.1"/>
    </source>
</evidence>
<proteinExistence type="predicted"/>